<protein>
    <submittedName>
        <fullName evidence="1">Uncharacterized protein</fullName>
    </submittedName>
</protein>
<accession>A0A7R9GGA6</accession>
<dbReference type="Proteomes" id="UP000678499">
    <property type="component" value="Unassembled WGS sequence"/>
</dbReference>
<dbReference type="Gene3D" id="3.80.10.10">
    <property type="entry name" value="Ribonuclease Inhibitor"/>
    <property type="match status" value="1"/>
</dbReference>
<dbReference type="AlphaFoldDB" id="A0A7R9GGA6"/>
<dbReference type="InterPro" id="IPR032675">
    <property type="entry name" value="LRR_dom_sf"/>
</dbReference>
<proteinExistence type="predicted"/>
<sequence>MFRTRCIHLTDLDLRELVIGKNMLQIICEMPAIRHLALYADWREIESTGCHDQDYNIQALLRNTSIVLLDFKGYGHVHGPPQHFLRRIVAPKVTSLIGLSGRMIDFSSGSWLFRCDALKYLDLDIETPKLCEPKMVHSWACLSNLESAKFHSVTVTKPPPLRNSLHLHLLILDMPLEGDFQDWVPDCVPVSVTQLIIARMAGYKRAVTPAFSCFTELKLLYLAYQDSHPSDCSFIALPPSLEYFVMLENNDLASENWDYIEEGRRLKGELPKLRFKLNAYAIPCRDDLWKEVWTRVNVEVKKPVVFDWNVPCFRDHLDFTYEYKCKTFFYVEPKKCAEEVDEEEAKKQEEDACVD</sequence>
<evidence type="ECO:0000313" key="2">
    <source>
        <dbReference type="Proteomes" id="UP000678499"/>
    </source>
</evidence>
<dbReference type="EMBL" id="CAJPEX010001894">
    <property type="protein sequence ID" value="CAG0920169.1"/>
    <property type="molecule type" value="Genomic_DNA"/>
</dbReference>
<dbReference type="SUPFAM" id="SSF52047">
    <property type="entry name" value="RNI-like"/>
    <property type="match status" value="1"/>
</dbReference>
<keyword evidence="2" id="KW-1185">Reference proteome</keyword>
<name>A0A7R9GGA6_9CRUS</name>
<reference evidence="1" key="1">
    <citation type="submission" date="2020-11" db="EMBL/GenBank/DDBJ databases">
        <authorList>
            <person name="Tran Van P."/>
        </authorList>
    </citation>
    <scope>NUCLEOTIDE SEQUENCE</scope>
</reference>
<gene>
    <name evidence="1" type="ORF">NMOB1V02_LOCUS7681</name>
</gene>
<evidence type="ECO:0000313" key="1">
    <source>
        <dbReference type="EMBL" id="CAD7280017.1"/>
    </source>
</evidence>
<organism evidence="1">
    <name type="scientific">Notodromas monacha</name>
    <dbReference type="NCBI Taxonomy" id="399045"/>
    <lineage>
        <taxon>Eukaryota</taxon>
        <taxon>Metazoa</taxon>
        <taxon>Ecdysozoa</taxon>
        <taxon>Arthropoda</taxon>
        <taxon>Crustacea</taxon>
        <taxon>Oligostraca</taxon>
        <taxon>Ostracoda</taxon>
        <taxon>Podocopa</taxon>
        <taxon>Podocopida</taxon>
        <taxon>Cypridocopina</taxon>
        <taxon>Cypridoidea</taxon>
        <taxon>Cyprididae</taxon>
        <taxon>Notodromas</taxon>
    </lineage>
</organism>
<dbReference type="EMBL" id="OA883931">
    <property type="protein sequence ID" value="CAD7280017.1"/>
    <property type="molecule type" value="Genomic_DNA"/>
</dbReference>